<comment type="similarity">
    <text evidence="1">Belongs to the LysR transcriptional regulatory family.</text>
</comment>
<dbReference type="SUPFAM" id="SSF53850">
    <property type="entry name" value="Periplasmic binding protein-like II"/>
    <property type="match status" value="1"/>
</dbReference>
<dbReference type="InterPro" id="IPR005119">
    <property type="entry name" value="LysR_subst-bd"/>
</dbReference>
<organism evidence="3 4">
    <name type="scientific">Archangium gephyra</name>
    <dbReference type="NCBI Taxonomy" id="48"/>
    <lineage>
        <taxon>Bacteria</taxon>
        <taxon>Pseudomonadati</taxon>
        <taxon>Myxococcota</taxon>
        <taxon>Myxococcia</taxon>
        <taxon>Myxococcales</taxon>
        <taxon>Cystobacterineae</taxon>
        <taxon>Archangiaceae</taxon>
        <taxon>Archangium</taxon>
    </lineage>
</organism>
<dbReference type="GO" id="GO:0003700">
    <property type="term" value="F:DNA-binding transcription factor activity"/>
    <property type="evidence" value="ECO:0007669"/>
    <property type="project" value="TreeGrafter"/>
</dbReference>
<evidence type="ECO:0000313" key="3">
    <source>
        <dbReference type="EMBL" id="PZR18466.1"/>
    </source>
</evidence>
<evidence type="ECO:0000259" key="2">
    <source>
        <dbReference type="Pfam" id="PF03466"/>
    </source>
</evidence>
<dbReference type="Pfam" id="PF03466">
    <property type="entry name" value="LysR_substrate"/>
    <property type="match status" value="1"/>
</dbReference>
<evidence type="ECO:0000313" key="4">
    <source>
        <dbReference type="Proteomes" id="UP000249061"/>
    </source>
</evidence>
<dbReference type="Proteomes" id="UP000249061">
    <property type="component" value="Unassembled WGS sequence"/>
</dbReference>
<comment type="caution">
    <text evidence="3">The sequence shown here is derived from an EMBL/GenBank/DDBJ whole genome shotgun (WGS) entry which is preliminary data.</text>
</comment>
<sequence>MKSVNVASPAYLAKFGRPNNVDDLKHHRLVRFANSFAARPDTFEYFDGEKTRHIAMKSAITVGSIDGYKAAALAGLGIAQNPRLEFGSP</sequence>
<dbReference type="Gene3D" id="3.40.190.10">
    <property type="entry name" value="Periplasmic binding protein-like II"/>
    <property type="match status" value="1"/>
</dbReference>
<dbReference type="PANTHER" id="PTHR30537:SF72">
    <property type="entry name" value="LYSR FAMILY TRANSCRIPTIONAL REGULATOR"/>
    <property type="match status" value="1"/>
</dbReference>
<protein>
    <recommendedName>
        <fullName evidence="2">LysR substrate-binding domain-containing protein</fullName>
    </recommendedName>
</protein>
<proteinExistence type="inferred from homology"/>
<dbReference type="AlphaFoldDB" id="A0A2W5U1V9"/>
<dbReference type="GO" id="GO:0006351">
    <property type="term" value="P:DNA-templated transcription"/>
    <property type="evidence" value="ECO:0007669"/>
    <property type="project" value="TreeGrafter"/>
</dbReference>
<gene>
    <name evidence="3" type="ORF">DI536_00870</name>
</gene>
<dbReference type="InterPro" id="IPR058163">
    <property type="entry name" value="LysR-type_TF_proteobact-type"/>
</dbReference>
<accession>A0A2W5U1V9</accession>
<feature type="domain" description="LysR substrate-binding" evidence="2">
    <location>
        <begin position="4"/>
        <end position="83"/>
    </location>
</feature>
<dbReference type="EMBL" id="QFQP01000001">
    <property type="protein sequence ID" value="PZR18466.1"/>
    <property type="molecule type" value="Genomic_DNA"/>
</dbReference>
<name>A0A2W5U1V9_9BACT</name>
<reference evidence="3 4" key="1">
    <citation type="submission" date="2017-08" db="EMBL/GenBank/DDBJ databases">
        <title>Infants hospitalized years apart are colonized by the same room-sourced microbial strains.</title>
        <authorList>
            <person name="Brooks B."/>
            <person name="Olm M.R."/>
            <person name="Firek B.A."/>
            <person name="Baker R."/>
            <person name="Thomas B.C."/>
            <person name="Morowitz M.J."/>
            <person name="Banfield J.F."/>
        </authorList>
    </citation>
    <scope>NUCLEOTIDE SEQUENCE [LARGE SCALE GENOMIC DNA]</scope>
    <source>
        <strain evidence="3">S2_003_000_R2_14</strain>
    </source>
</reference>
<evidence type="ECO:0000256" key="1">
    <source>
        <dbReference type="ARBA" id="ARBA00009437"/>
    </source>
</evidence>
<dbReference type="PANTHER" id="PTHR30537">
    <property type="entry name" value="HTH-TYPE TRANSCRIPTIONAL REGULATOR"/>
    <property type="match status" value="1"/>
</dbReference>
<dbReference type="GO" id="GO:0043565">
    <property type="term" value="F:sequence-specific DNA binding"/>
    <property type="evidence" value="ECO:0007669"/>
    <property type="project" value="TreeGrafter"/>
</dbReference>